<dbReference type="GO" id="GO:0004386">
    <property type="term" value="F:helicase activity"/>
    <property type="evidence" value="ECO:0007669"/>
    <property type="project" value="UniProtKB-KW"/>
</dbReference>
<dbReference type="InterPro" id="IPR049730">
    <property type="entry name" value="SNF2/RAD54-like_C"/>
</dbReference>
<dbReference type="InterPro" id="IPR027417">
    <property type="entry name" value="P-loop_NTPase"/>
</dbReference>
<dbReference type="SMART" id="SM00487">
    <property type="entry name" value="DEXDc"/>
    <property type="match status" value="1"/>
</dbReference>
<dbReference type="PROSITE" id="PS51194">
    <property type="entry name" value="HELICASE_CTER"/>
    <property type="match status" value="1"/>
</dbReference>
<dbReference type="InterPro" id="IPR038718">
    <property type="entry name" value="SNF2-like_sf"/>
</dbReference>
<dbReference type="PROSITE" id="PS51192">
    <property type="entry name" value="HELICASE_ATP_BIND_1"/>
    <property type="match status" value="1"/>
</dbReference>
<keyword evidence="4" id="KW-0067">ATP-binding</keyword>
<keyword evidence="1" id="KW-0547">Nucleotide-binding</keyword>
<reference evidence="7" key="1">
    <citation type="submission" date="2024-04" db="EMBL/GenBank/DDBJ databases">
        <authorList>
            <person name="Roder T."/>
            <person name="Oberhansli S."/>
            <person name="Kreuzer M."/>
        </authorList>
    </citation>
    <scope>NUCLEOTIDE SEQUENCE</scope>
    <source>
        <strain evidence="7">LWS13-1.2</strain>
    </source>
</reference>
<keyword evidence="2" id="KW-0378">Hydrolase</keyword>
<protein>
    <submittedName>
        <fullName evidence="7">DEAD/DEAH box helicase</fullName>
    </submittedName>
</protein>
<dbReference type="PANTHER" id="PTHR45766:SF6">
    <property type="entry name" value="SWI_SNF-RELATED MATRIX-ASSOCIATED ACTIN-DEPENDENT REGULATOR OF CHROMATIN SUBFAMILY A-LIKE PROTEIN 1"/>
    <property type="match status" value="1"/>
</dbReference>
<evidence type="ECO:0000256" key="4">
    <source>
        <dbReference type="ARBA" id="ARBA00022840"/>
    </source>
</evidence>
<proteinExistence type="predicted"/>
<evidence type="ECO:0000256" key="2">
    <source>
        <dbReference type="ARBA" id="ARBA00022801"/>
    </source>
</evidence>
<dbReference type="GO" id="GO:0016787">
    <property type="term" value="F:hydrolase activity"/>
    <property type="evidence" value="ECO:0007669"/>
    <property type="project" value="UniProtKB-KW"/>
</dbReference>
<dbReference type="SMART" id="SM00490">
    <property type="entry name" value="HELICc"/>
    <property type="match status" value="1"/>
</dbReference>
<dbReference type="EMBL" id="CP151632">
    <property type="protein sequence ID" value="WZO35709.1"/>
    <property type="molecule type" value="Genomic_DNA"/>
</dbReference>
<dbReference type="InterPro" id="IPR000330">
    <property type="entry name" value="SNF2_N"/>
</dbReference>
<dbReference type="InterPro" id="IPR014001">
    <property type="entry name" value="Helicase_ATP-bd"/>
</dbReference>
<accession>A0AAU6SFJ3</accession>
<dbReference type="Pfam" id="PF00271">
    <property type="entry name" value="Helicase_C"/>
    <property type="match status" value="1"/>
</dbReference>
<dbReference type="SUPFAM" id="SSF52540">
    <property type="entry name" value="P-loop containing nucleoside triphosphate hydrolases"/>
    <property type="match status" value="2"/>
</dbReference>
<evidence type="ECO:0000313" key="7">
    <source>
        <dbReference type="EMBL" id="WZO35709.1"/>
    </source>
</evidence>
<dbReference type="GO" id="GO:0005524">
    <property type="term" value="F:ATP binding"/>
    <property type="evidence" value="ECO:0007669"/>
    <property type="project" value="UniProtKB-KW"/>
</dbReference>
<name>A0AAU6SFJ3_9MICO</name>
<sequence>MTSSKHDLDPVGPTFGYHPDSNGLDLPLARGRFDRALILDTAVRGVADEVSNCRVLWRADPPLPEGVYWFEGLDDGNLVVQVGIGKAPADSSVVELADLADDDPLANAWEWAESLWTSAIEVPAPIFAVNEAAITHPSGADVVVRARKFLRDSWSYSVVIDGRPQDVVESRLRPVPAHDDPTTWVLEPPTDAASFGATLTRAKLRGKFADTLFSFRATRTTFRPYQFKPVLKLLQTGKARLLIADEVGLGKTIEAGLIWTELEARTEADRVLIVCPSNLLSKWKEEMEDRFGFELVELDNQSLDQFLNRHLENRLPPRLSYICSIERLRRWSGLEQLEDLPPEFDLVIVDEAHSMRNPTTKNYSLGTELADWADNLVFLTATPINLGEGDLLSLLELLAPEDFGSIWDLNLRLEPNAVINTAAADLVRPGAGGREVLRTLERLERSTFGASIMRRPEFELLTELLSKPSLDASDVIHAKRYLADLNTLSAVITRTKKVEVDERKAKRTEDRHDVEWTAAEFEFYEQYVEWCKARAREMDSNLYFSMQMPLRLASACLPMARQAVLDPEHFGTVTDEDDDHAVGRVAPHAALVAAARRLGDTVDTKFDELRASLRNLKLQNRRALLFTFSRPTLAYLESRLKNEFRIGVMHGGVSRDQRRTIMSEFRAGAFDFVFANRVASEGLDFEFCSAVINYDLPWNPMEIEQRIGRIDRIGQPEDTMLIVNFVNDRTIDERILARLLTRIKIFESSIGALEPIIAAAAPEVLKAGFDFTLDDAQRAQKVHEALLALEEQRAGLKDVADAASSLLVSNDVDVAGLEDDLLRSGRYLGQRELALLVDHWARVDGAQGIRFARDGLTVELRGNSAMAARVDELNKRSQRTRAETAAFSSQLRNEVPIHLVLDQELARKTGGVLLNATSPLAMAAAEVPSHRQARFASLRVESPSIDSDAVFVVVLAKAVAASRGGDEIWGAAVGLDGRPANNSAADAVLAALAQGQLADHPFTEVERLPHIAQRALDELALRHADEQDRRDREFDALLEARRITLTDQHQRRLLTIEKRIETARINKRGPKAMKLFDGQRRRAESRFARLTNELANERQPEILLEPLAACVVKLVPEGAR</sequence>
<dbReference type="Gene3D" id="3.40.50.10810">
    <property type="entry name" value="Tandem AAA-ATPase domain"/>
    <property type="match status" value="1"/>
</dbReference>
<evidence type="ECO:0000259" key="5">
    <source>
        <dbReference type="PROSITE" id="PS51192"/>
    </source>
</evidence>
<dbReference type="RefSeq" id="WP_349426529.1">
    <property type="nucleotide sequence ID" value="NZ_CP151632.1"/>
</dbReference>
<dbReference type="AlphaFoldDB" id="A0AAU6SFJ3"/>
<keyword evidence="3 7" id="KW-0347">Helicase</keyword>
<dbReference type="Pfam" id="PF00176">
    <property type="entry name" value="SNF2-rel_dom"/>
    <property type="match status" value="1"/>
</dbReference>
<evidence type="ECO:0000259" key="6">
    <source>
        <dbReference type="PROSITE" id="PS51194"/>
    </source>
</evidence>
<dbReference type="InterPro" id="IPR057342">
    <property type="entry name" value="DEXDc_RapA"/>
</dbReference>
<dbReference type="CDD" id="cd18793">
    <property type="entry name" value="SF2_C_SNF"/>
    <property type="match status" value="1"/>
</dbReference>
<organism evidence="7">
    <name type="scientific">Microbacterium sp. LWS13-1.2</name>
    <dbReference type="NCBI Taxonomy" id="3135264"/>
    <lineage>
        <taxon>Bacteria</taxon>
        <taxon>Bacillati</taxon>
        <taxon>Actinomycetota</taxon>
        <taxon>Actinomycetes</taxon>
        <taxon>Micrococcales</taxon>
        <taxon>Microbacteriaceae</taxon>
        <taxon>Microbacterium</taxon>
    </lineage>
</organism>
<dbReference type="PANTHER" id="PTHR45766">
    <property type="entry name" value="DNA ANNEALING HELICASE AND ENDONUCLEASE ZRANB3 FAMILY MEMBER"/>
    <property type="match status" value="1"/>
</dbReference>
<evidence type="ECO:0000256" key="1">
    <source>
        <dbReference type="ARBA" id="ARBA00022741"/>
    </source>
</evidence>
<feature type="domain" description="Helicase C-terminal" evidence="6">
    <location>
        <begin position="608"/>
        <end position="754"/>
    </location>
</feature>
<evidence type="ECO:0000256" key="3">
    <source>
        <dbReference type="ARBA" id="ARBA00022806"/>
    </source>
</evidence>
<dbReference type="Gene3D" id="3.40.50.300">
    <property type="entry name" value="P-loop containing nucleotide triphosphate hydrolases"/>
    <property type="match status" value="1"/>
</dbReference>
<gene>
    <name evidence="7" type="ORF">MRBLWS13_003414</name>
</gene>
<feature type="domain" description="Helicase ATP-binding" evidence="5">
    <location>
        <begin position="232"/>
        <end position="401"/>
    </location>
</feature>
<dbReference type="CDD" id="cd18011">
    <property type="entry name" value="DEXDc_RapA"/>
    <property type="match status" value="1"/>
</dbReference>
<dbReference type="InterPro" id="IPR001650">
    <property type="entry name" value="Helicase_C-like"/>
</dbReference>